<dbReference type="InterPro" id="IPR011009">
    <property type="entry name" value="Kinase-like_dom_sf"/>
</dbReference>
<dbReference type="SUPFAM" id="SSF56112">
    <property type="entry name" value="Protein kinase-like (PK-like)"/>
    <property type="match status" value="1"/>
</dbReference>
<accession>A0A0C9T3T7</accession>
<organism evidence="2 3">
    <name type="scientific">Paxillus involutus ATCC 200175</name>
    <dbReference type="NCBI Taxonomy" id="664439"/>
    <lineage>
        <taxon>Eukaryota</taxon>
        <taxon>Fungi</taxon>
        <taxon>Dikarya</taxon>
        <taxon>Basidiomycota</taxon>
        <taxon>Agaricomycotina</taxon>
        <taxon>Agaricomycetes</taxon>
        <taxon>Agaricomycetidae</taxon>
        <taxon>Boletales</taxon>
        <taxon>Paxilineae</taxon>
        <taxon>Paxillaceae</taxon>
        <taxon>Paxillus</taxon>
    </lineage>
</organism>
<name>A0A0C9T3T7_PAXIN</name>
<feature type="domain" description="Protein kinase" evidence="1">
    <location>
        <begin position="1"/>
        <end position="167"/>
    </location>
</feature>
<feature type="non-terminal residue" evidence="2">
    <location>
        <position position="1"/>
    </location>
</feature>
<sequence length="172" mass="19172">VSDVAAGLQYLHSRSVVHGDLSGPNVLIDDNGRACICDFGLSTLLTQLGGSTFATTHQHPGTLRWTAPELLDFQGSAPIIPSPRSDVYSFGRIMLQILTGKVPYHYCTREGQVMHAISKGEIPKRPRQELVTDRQWSFMQRCWMPLGADEPRPGDEEIVEFVRQELVNIARV</sequence>
<dbReference type="Pfam" id="PF07714">
    <property type="entry name" value="PK_Tyr_Ser-Thr"/>
    <property type="match status" value="1"/>
</dbReference>
<proteinExistence type="predicted"/>
<dbReference type="InterPro" id="IPR050167">
    <property type="entry name" value="Ser_Thr_protein_kinase"/>
</dbReference>
<dbReference type="GO" id="GO:0005524">
    <property type="term" value="F:ATP binding"/>
    <property type="evidence" value="ECO:0007669"/>
    <property type="project" value="InterPro"/>
</dbReference>
<evidence type="ECO:0000313" key="2">
    <source>
        <dbReference type="EMBL" id="KIJ10290.1"/>
    </source>
</evidence>
<dbReference type="HOGENOM" id="CLU_000288_7_18_1"/>
<dbReference type="Gene3D" id="1.10.510.10">
    <property type="entry name" value="Transferase(Phosphotransferase) domain 1"/>
    <property type="match status" value="1"/>
</dbReference>
<dbReference type="InterPro" id="IPR000719">
    <property type="entry name" value="Prot_kinase_dom"/>
</dbReference>
<keyword evidence="3" id="KW-1185">Reference proteome</keyword>
<reference evidence="2 3" key="1">
    <citation type="submission" date="2014-06" db="EMBL/GenBank/DDBJ databases">
        <authorList>
            <consortium name="DOE Joint Genome Institute"/>
            <person name="Kuo A."/>
            <person name="Kohler A."/>
            <person name="Nagy L.G."/>
            <person name="Floudas D."/>
            <person name="Copeland A."/>
            <person name="Barry K.W."/>
            <person name="Cichocki N."/>
            <person name="Veneault-Fourrey C."/>
            <person name="LaButti K."/>
            <person name="Lindquist E.A."/>
            <person name="Lipzen A."/>
            <person name="Lundell T."/>
            <person name="Morin E."/>
            <person name="Murat C."/>
            <person name="Sun H."/>
            <person name="Tunlid A."/>
            <person name="Henrissat B."/>
            <person name="Grigoriev I.V."/>
            <person name="Hibbett D.S."/>
            <person name="Martin F."/>
            <person name="Nordberg H.P."/>
            <person name="Cantor M.N."/>
            <person name="Hua S.X."/>
        </authorList>
    </citation>
    <scope>NUCLEOTIDE SEQUENCE [LARGE SCALE GENOMIC DNA]</scope>
    <source>
        <strain evidence="2 3">ATCC 200175</strain>
    </source>
</reference>
<dbReference type="PROSITE" id="PS50011">
    <property type="entry name" value="PROTEIN_KINASE_DOM"/>
    <property type="match status" value="1"/>
</dbReference>
<dbReference type="GO" id="GO:0007165">
    <property type="term" value="P:signal transduction"/>
    <property type="evidence" value="ECO:0007669"/>
    <property type="project" value="TreeGrafter"/>
</dbReference>
<protein>
    <recommendedName>
        <fullName evidence="1">Protein kinase domain-containing protein</fullName>
    </recommendedName>
</protein>
<dbReference type="PANTHER" id="PTHR23257">
    <property type="entry name" value="SERINE-THREONINE PROTEIN KINASE"/>
    <property type="match status" value="1"/>
</dbReference>
<dbReference type="GO" id="GO:0005737">
    <property type="term" value="C:cytoplasm"/>
    <property type="evidence" value="ECO:0007669"/>
    <property type="project" value="TreeGrafter"/>
</dbReference>
<dbReference type="Proteomes" id="UP000053647">
    <property type="component" value="Unassembled WGS sequence"/>
</dbReference>
<dbReference type="AlphaFoldDB" id="A0A0C9T3T7"/>
<dbReference type="OrthoDB" id="346907at2759"/>
<evidence type="ECO:0000313" key="3">
    <source>
        <dbReference type="Proteomes" id="UP000053647"/>
    </source>
</evidence>
<dbReference type="GO" id="GO:0004672">
    <property type="term" value="F:protein kinase activity"/>
    <property type="evidence" value="ECO:0007669"/>
    <property type="project" value="InterPro"/>
</dbReference>
<gene>
    <name evidence="2" type="ORF">PAXINDRAFT_86264</name>
</gene>
<dbReference type="InterPro" id="IPR001245">
    <property type="entry name" value="Ser-Thr/Tyr_kinase_cat_dom"/>
</dbReference>
<dbReference type="EMBL" id="KN819410">
    <property type="protein sequence ID" value="KIJ10290.1"/>
    <property type="molecule type" value="Genomic_DNA"/>
</dbReference>
<evidence type="ECO:0000259" key="1">
    <source>
        <dbReference type="PROSITE" id="PS50011"/>
    </source>
</evidence>
<reference evidence="3" key="2">
    <citation type="submission" date="2015-01" db="EMBL/GenBank/DDBJ databases">
        <title>Evolutionary Origins and Diversification of the Mycorrhizal Mutualists.</title>
        <authorList>
            <consortium name="DOE Joint Genome Institute"/>
            <consortium name="Mycorrhizal Genomics Consortium"/>
            <person name="Kohler A."/>
            <person name="Kuo A."/>
            <person name="Nagy L.G."/>
            <person name="Floudas D."/>
            <person name="Copeland A."/>
            <person name="Barry K.W."/>
            <person name="Cichocki N."/>
            <person name="Veneault-Fourrey C."/>
            <person name="LaButti K."/>
            <person name="Lindquist E.A."/>
            <person name="Lipzen A."/>
            <person name="Lundell T."/>
            <person name="Morin E."/>
            <person name="Murat C."/>
            <person name="Riley R."/>
            <person name="Ohm R."/>
            <person name="Sun H."/>
            <person name="Tunlid A."/>
            <person name="Henrissat B."/>
            <person name="Grigoriev I.V."/>
            <person name="Hibbett D.S."/>
            <person name="Martin F."/>
        </authorList>
    </citation>
    <scope>NUCLEOTIDE SEQUENCE [LARGE SCALE GENOMIC DNA]</scope>
    <source>
        <strain evidence="3">ATCC 200175</strain>
    </source>
</reference>